<dbReference type="InterPro" id="IPR013762">
    <property type="entry name" value="Integrase-like_cat_sf"/>
</dbReference>
<name>A0A923KVW4_9BURK</name>
<dbReference type="PROSITE" id="PS51900">
    <property type="entry name" value="CB"/>
    <property type="match status" value="1"/>
</dbReference>
<dbReference type="SUPFAM" id="SSF47823">
    <property type="entry name" value="lambda integrase-like, N-terminal domain"/>
    <property type="match status" value="1"/>
</dbReference>
<dbReference type="GO" id="GO:0006310">
    <property type="term" value="P:DNA recombination"/>
    <property type="evidence" value="ECO:0007669"/>
    <property type="project" value="UniProtKB-KW"/>
</dbReference>
<dbReference type="PROSITE" id="PS51898">
    <property type="entry name" value="TYR_RECOMBINASE"/>
    <property type="match status" value="1"/>
</dbReference>
<feature type="domain" description="Tyr recombinase" evidence="5">
    <location>
        <begin position="129"/>
        <end position="326"/>
    </location>
</feature>
<evidence type="ECO:0000256" key="3">
    <source>
        <dbReference type="ARBA" id="ARBA00023172"/>
    </source>
</evidence>
<keyword evidence="2 4" id="KW-0238">DNA-binding</keyword>
<dbReference type="PANTHER" id="PTHR34605:SF3">
    <property type="entry name" value="P CELL-TYPE AGGLUTINATION PROTEIN MAP4-LIKE-RELATED"/>
    <property type="match status" value="1"/>
</dbReference>
<dbReference type="CDD" id="cd00799">
    <property type="entry name" value="INT_Cre_C"/>
    <property type="match status" value="1"/>
</dbReference>
<evidence type="ECO:0000259" key="6">
    <source>
        <dbReference type="PROSITE" id="PS51900"/>
    </source>
</evidence>
<feature type="domain" description="Core-binding (CB)" evidence="6">
    <location>
        <begin position="33"/>
        <end position="103"/>
    </location>
</feature>
<organism evidence="7 8">
    <name type="scientific">Undibacterium rugosum</name>
    <dbReference type="NCBI Taxonomy" id="2762291"/>
    <lineage>
        <taxon>Bacteria</taxon>
        <taxon>Pseudomonadati</taxon>
        <taxon>Pseudomonadota</taxon>
        <taxon>Betaproteobacteria</taxon>
        <taxon>Burkholderiales</taxon>
        <taxon>Oxalobacteraceae</taxon>
        <taxon>Undibacterium</taxon>
    </lineage>
</organism>
<keyword evidence="1" id="KW-0229">DNA integration</keyword>
<evidence type="ECO:0000259" key="5">
    <source>
        <dbReference type="PROSITE" id="PS51898"/>
    </source>
</evidence>
<dbReference type="InterPro" id="IPR010998">
    <property type="entry name" value="Integrase_recombinase_N"/>
</dbReference>
<dbReference type="InterPro" id="IPR011010">
    <property type="entry name" value="DNA_brk_join_enz"/>
</dbReference>
<dbReference type="SUPFAM" id="SSF56349">
    <property type="entry name" value="DNA breaking-rejoining enzymes"/>
    <property type="match status" value="1"/>
</dbReference>
<sequence length="341" mass="37609">MNRSRQSNQENVVLPEEKTRAAITNGGVGELALRQATYIQAASSDNTRRTYQSAVRHFLTWGGVLPASEQQIRNYLLAHAEQLNPRTLALRLTALSQWHRHQGFADPTAHSGLRKLLTGIQRVSGKPKKKAKALELEQLEVLVTYLDSRDELSAKRDSALLQLGFFGGFRRSELVSLRVEHIQWEKAGIRILLPRSKTDQSGEGISKAIPYGEHICCAALALKVWLAAAGISQGLIFRGINQWQQVAELGLHPASMNTIIKKHAANCGLGETTGFSSHSLRRGMATSAYRAGASFRDIKRQGGWRFDGTVHGYIEEADLFEENAMKTLLSKSGVGKTGNNK</sequence>
<dbReference type="GO" id="GO:0015074">
    <property type="term" value="P:DNA integration"/>
    <property type="evidence" value="ECO:0007669"/>
    <property type="project" value="UniProtKB-KW"/>
</dbReference>
<comment type="caution">
    <text evidence="7">The sequence shown here is derived from an EMBL/GenBank/DDBJ whole genome shotgun (WGS) entry which is preliminary data.</text>
</comment>
<evidence type="ECO:0000313" key="8">
    <source>
        <dbReference type="Proteomes" id="UP000612361"/>
    </source>
</evidence>
<dbReference type="InterPro" id="IPR044068">
    <property type="entry name" value="CB"/>
</dbReference>
<dbReference type="EMBL" id="JACOGG010000010">
    <property type="protein sequence ID" value="MBC3935827.1"/>
    <property type="molecule type" value="Genomic_DNA"/>
</dbReference>
<evidence type="ECO:0000256" key="2">
    <source>
        <dbReference type="ARBA" id="ARBA00023125"/>
    </source>
</evidence>
<gene>
    <name evidence="7" type="ORF">H8K47_10690</name>
</gene>
<keyword evidence="3" id="KW-0233">DNA recombination</keyword>
<keyword evidence="8" id="KW-1185">Reference proteome</keyword>
<reference evidence="7" key="1">
    <citation type="submission" date="2020-08" db="EMBL/GenBank/DDBJ databases">
        <title>Novel species isolated from subtropical streams in China.</title>
        <authorList>
            <person name="Lu H."/>
        </authorList>
    </citation>
    <scope>NUCLEOTIDE SEQUENCE</scope>
    <source>
        <strain evidence="7">CY7W</strain>
    </source>
</reference>
<dbReference type="AlphaFoldDB" id="A0A923KVW4"/>
<protein>
    <submittedName>
        <fullName evidence="7">Tyrosine-type recombinase/integrase</fullName>
    </submittedName>
</protein>
<dbReference type="GO" id="GO:0003677">
    <property type="term" value="F:DNA binding"/>
    <property type="evidence" value="ECO:0007669"/>
    <property type="project" value="UniProtKB-UniRule"/>
</dbReference>
<dbReference type="InterPro" id="IPR052925">
    <property type="entry name" value="Phage_Integrase-like_Recomb"/>
</dbReference>
<proteinExistence type="predicted"/>
<evidence type="ECO:0000256" key="4">
    <source>
        <dbReference type="PROSITE-ProRule" id="PRU01248"/>
    </source>
</evidence>
<dbReference type="PANTHER" id="PTHR34605">
    <property type="entry name" value="PHAGE_INTEGRASE DOMAIN-CONTAINING PROTEIN"/>
    <property type="match status" value="1"/>
</dbReference>
<evidence type="ECO:0000256" key="1">
    <source>
        <dbReference type="ARBA" id="ARBA00022908"/>
    </source>
</evidence>
<dbReference type="Gene3D" id="1.10.150.130">
    <property type="match status" value="1"/>
</dbReference>
<evidence type="ECO:0000313" key="7">
    <source>
        <dbReference type="EMBL" id="MBC3935827.1"/>
    </source>
</evidence>
<dbReference type="InterPro" id="IPR002104">
    <property type="entry name" value="Integrase_catalytic"/>
</dbReference>
<dbReference type="Proteomes" id="UP000612361">
    <property type="component" value="Unassembled WGS sequence"/>
</dbReference>
<dbReference type="Pfam" id="PF00589">
    <property type="entry name" value="Phage_integrase"/>
    <property type="match status" value="1"/>
</dbReference>
<dbReference type="Gene3D" id="1.10.443.10">
    <property type="entry name" value="Intergrase catalytic core"/>
    <property type="match status" value="1"/>
</dbReference>
<accession>A0A923KVW4</accession>
<dbReference type="RefSeq" id="WP_186881396.1">
    <property type="nucleotide sequence ID" value="NZ_JACOGG010000010.1"/>
</dbReference>